<comment type="subcellular location">
    <subcellularLocation>
        <location evidence="1">Nucleus</location>
    </subcellularLocation>
</comment>
<protein>
    <recommendedName>
        <fullName evidence="3">tRNA (adenine(58)-N(1))-methyltransferase non-catalytic subunit TRM6</fullName>
    </recommendedName>
    <alternativeName>
        <fullName evidence="6">tRNA(m1A58)-methyltransferase subunit TRM6</fullName>
    </alternativeName>
</protein>
<evidence type="ECO:0000256" key="1">
    <source>
        <dbReference type="ARBA" id="ARBA00004123"/>
    </source>
</evidence>
<name>A0A2D4J7A9_MICLE</name>
<evidence type="ECO:0000256" key="5">
    <source>
        <dbReference type="ARBA" id="ARBA00023242"/>
    </source>
</evidence>
<keyword evidence="5" id="KW-0539">Nucleus</keyword>
<proteinExistence type="inferred from homology"/>
<dbReference type="InterPro" id="IPR017423">
    <property type="entry name" value="TRM6"/>
</dbReference>
<keyword evidence="4" id="KW-0819">tRNA processing</keyword>
<evidence type="ECO:0000256" key="2">
    <source>
        <dbReference type="ARBA" id="ARBA00008320"/>
    </source>
</evidence>
<sequence>MFRKTTNLCLTFYYSLIVASRFHPTSLLLLLLELVAPSRPFVVYCQFKEPLLECYTKLREKGGVINLKLSETWLRNYQILPDRSHPKSIMSGGSGYLLTGITVKNESINTTDCLDEPSSKKRKLQEHH</sequence>
<accession>A0A2D4J7A9</accession>
<evidence type="ECO:0000313" key="7">
    <source>
        <dbReference type="EMBL" id="LAA92333.1"/>
    </source>
</evidence>
<evidence type="ECO:0000256" key="3">
    <source>
        <dbReference type="ARBA" id="ARBA00021704"/>
    </source>
</evidence>
<dbReference type="GO" id="GO:0031515">
    <property type="term" value="C:tRNA (m1A) methyltransferase complex"/>
    <property type="evidence" value="ECO:0007669"/>
    <property type="project" value="InterPro"/>
</dbReference>
<evidence type="ECO:0000256" key="4">
    <source>
        <dbReference type="ARBA" id="ARBA00022694"/>
    </source>
</evidence>
<reference evidence="7" key="2">
    <citation type="submission" date="2017-11" db="EMBL/GenBank/DDBJ databases">
        <title>Coralsnake Venomics: Analyses of Venom Gland Transcriptomes and Proteomes of Six Brazilian Taxa.</title>
        <authorList>
            <person name="Aird S.D."/>
            <person name="Jorge da Silva N."/>
            <person name="Qiu L."/>
            <person name="Villar-Briones A."/>
            <person name="Aparecida-Saddi V."/>
            <person name="Campos-Telles M.P."/>
            <person name="Grau M."/>
            <person name="Mikheyev A.S."/>
        </authorList>
    </citation>
    <scope>NUCLEOTIDE SEQUENCE</scope>
    <source>
        <tissue evidence="7">Venom_gland</tissue>
    </source>
</reference>
<reference evidence="7" key="1">
    <citation type="submission" date="2017-07" db="EMBL/GenBank/DDBJ databases">
        <authorList>
            <person name="Mikheyev A."/>
            <person name="Grau M."/>
        </authorList>
    </citation>
    <scope>NUCLEOTIDE SEQUENCE</scope>
    <source>
        <tissue evidence="7">Venom_gland</tissue>
    </source>
</reference>
<dbReference type="AlphaFoldDB" id="A0A2D4J7A9"/>
<dbReference type="PANTHER" id="PTHR12945">
    <property type="entry name" value="TRANSLATION INITIATION FACTOR EIF3-RELATED"/>
    <property type="match status" value="1"/>
</dbReference>
<dbReference type="PANTHER" id="PTHR12945:SF0">
    <property type="entry name" value="TRNA (ADENINE(58)-N(1))-METHYLTRANSFERASE NON-CATALYTIC SUBUNIT TRM6"/>
    <property type="match status" value="1"/>
</dbReference>
<dbReference type="GO" id="GO:0005634">
    <property type="term" value="C:nucleus"/>
    <property type="evidence" value="ECO:0007669"/>
    <property type="project" value="UniProtKB-SubCell"/>
</dbReference>
<evidence type="ECO:0000256" key="6">
    <source>
        <dbReference type="ARBA" id="ARBA00032319"/>
    </source>
</evidence>
<organism evidence="7">
    <name type="scientific">Micrurus lemniscatus lemniscatus</name>
    <dbReference type="NCBI Taxonomy" id="129467"/>
    <lineage>
        <taxon>Eukaryota</taxon>
        <taxon>Metazoa</taxon>
        <taxon>Chordata</taxon>
        <taxon>Craniata</taxon>
        <taxon>Vertebrata</taxon>
        <taxon>Euteleostomi</taxon>
        <taxon>Lepidosauria</taxon>
        <taxon>Squamata</taxon>
        <taxon>Bifurcata</taxon>
        <taxon>Unidentata</taxon>
        <taxon>Episquamata</taxon>
        <taxon>Toxicofera</taxon>
        <taxon>Serpentes</taxon>
        <taxon>Colubroidea</taxon>
        <taxon>Elapidae</taxon>
        <taxon>Elapinae</taxon>
        <taxon>Micrurus</taxon>
    </lineage>
</organism>
<comment type="similarity">
    <text evidence="2">Belongs to the TRM6/GCD10 family.</text>
</comment>
<dbReference type="EMBL" id="IACK01160652">
    <property type="protein sequence ID" value="LAA92333.1"/>
    <property type="molecule type" value="Transcribed_RNA"/>
</dbReference>
<dbReference type="GO" id="GO:0030488">
    <property type="term" value="P:tRNA methylation"/>
    <property type="evidence" value="ECO:0007669"/>
    <property type="project" value="InterPro"/>
</dbReference>